<sequence>MSFATNNEHFGRDFEDTIVAMESTETLLGHSLTHDSQNAETVIPSGNRDEEYTSDGSSDFVLEPSDSPPSSVSSPVDTCNPVDEAKITTKPCFLTLNLPDPSVSASENISVTLAEGPVDPDSVSTAGQTTGESSGPDVASPSPPYSGDAVPLAVSTQYNSATTTQDTAASQSSDAETCSPSEEPAKTPLKCDRSGCPSVYAISNNADIYWRKGDKFKLLTPDEKAEFVKWSTSEEPRPSWWNTDIFGVDFKPVESDEEEDDVEEVADLMAISQRVQVLRMVGGSGKIMSMAPPPTPLTSWMVENDIKRSIPETRSPLWMVESVSEEEEAFIVEFAEDEEEAYPSGAFVIEFSHDSEEKSDRKEETPPSGSFVIGFADDSQEEGDGKEETPPSGSFVIEFTND</sequence>
<evidence type="ECO:0000313" key="2">
    <source>
        <dbReference type="EMBL" id="KAK3329143.1"/>
    </source>
</evidence>
<feature type="region of interest" description="Disordered" evidence="1">
    <location>
        <begin position="351"/>
        <end position="402"/>
    </location>
</feature>
<organism evidence="2 3">
    <name type="scientific">Apodospora peruviana</name>
    <dbReference type="NCBI Taxonomy" id="516989"/>
    <lineage>
        <taxon>Eukaryota</taxon>
        <taxon>Fungi</taxon>
        <taxon>Dikarya</taxon>
        <taxon>Ascomycota</taxon>
        <taxon>Pezizomycotina</taxon>
        <taxon>Sordariomycetes</taxon>
        <taxon>Sordariomycetidae</taxon>
        <taxon>Sordariales</taxon>
        <taxon>Lasiosphaeriaceae</taxon>
        <taxon>Apodospora</taxon>
    </lineage>
</organism>
<comment type="caution">
    <text evidence="2">The sequence shown here is derived from an EMBL/GenBank/DDBJ whole genome shotgun (WGS) entry which is preliminary data.</text>
</comment>
<dbReference type="Proteomes" id="UP001283341">
    <property type="component" value="Unassembled WGS sequence"/>
</dbReference>
<evidence type="ECO:0000256" key="1">
    <source>
        <dbReference type="SAM" id="MobiDB-lite"/>
    </source>
</evidence>
<feature type="compositionally biased region" description="Polar residues" evidence="1">
    <location>
        <begin position="122"/>
        <end position="133"/>
    </location>
</feature>
<name>A0AAE0IPU1_9PEZI</name>
<proteinExistence type="predicted"/>
<evidence type="ECO:0000313" key="3">
    <source>
        <dbReference type="Proteomes" id="UP001283341"/>
    </source>
</evidence>
<keyword evidence="3" id="KW-1185">Reference proteome</keyword>
<feature type="compositionally biased region" description="Low complexity" evidence="1">
    <location>
        <begin position="160"/>
        <end position="175"/>
    </location>
</feature>
<protein>
    <submittedName>
        <fullName evidence="2">Uncharacterized protein</fullName>
    </submittedName>
</protein>
<feature type="compositionally biased region" description="Basic and acidic residues" evidence="1">
    <location>
        <begin position="351"/>
        <end position="365"/>
    </location>
</feature>
<reference evidence="2" key="1">
    <citation type="journal article" date="2023" name="Mol. Phylogenet. Evol.">
        <title>Genome-scale phylogeny and comparative genomics of the fungal order Sordariales.</title>
        <authorList>
            <person name="Hensen N."/>
            <person name="Bonometti L."/>
            <person name="Westerberg I."/>
            <person name="Brannstrom I.O."/>
            <person name="Guillou S."/>
            <person name="Cros-Aarteil S."/>
            <person name="Calhoun S."/>
            <person name="Haridas S."/>
            <person name="Kuo A."/>
            <person name="Mondo S."/>
            <person name="Pangilinan J."/>
            <person name="Riley R."/>
            <person name="LaButti K."/>
            <person name="Andreopoulos B."/>
            <person name="Lipzen A."/>
            <person name="Chen C."/>
            <person name="Yan M."/>
            <person name="Daum C."/>
            <person name="Ng V."/>
            <person name="Clum A."/>
            <person name="Steindorff A."/>
            <person name="Ohm R.A."/>
            <person name="Martin F."/>
            <person name="Silar P."/>
            <person name="Natvig D.O."/>
            <person name="Lalanne C."/>
            <person name="Gautier V."/>
            <person name="Ament-Velasquez S.L."/>
            <person name="Kruys A."/>
            <person name="Hutchinson M.I."/>
            <person name="Powell A.J."/>
            <person name="Barry K."/>
            <person name="Miller A.N."/>
            <person name="Grigoriev I.V."/>
            <person name="Debuchy R."/>
            <person name="Gladieux P."/>
            <person name="Hiltunen Thoren M."/>
            <person name="Johannesson H."/>
        </authorList>
    </citation>
    <scope>NUCLEOTIDE SEQUENCE</scope>
    <source>
        <strain evidence="2">CBS 118394</strain>
    </source>
</reference>
<accession>A0AAE0IPU1</accession>
<feature type="region of interest" description="Disordered" evidence="1">
    <location>
        <begin position="30"/>
        <end position="79"/>
    </location>
</feature>
<feature type="region of interest" description="Disordered" evidence="1">
    <location>
        <begin position="114"/>
        <end position="190"/>
    </location>
</feature>
<gene>
    <name evidence="2" type="ORF">B0H66DRAFT_596742</name>
</gene>
<reference evidence="2" key="2">
    <citation type="submission" date="2023-06" db="EMBL/GenBank/DDBJ databases">
        <authorList>
            <consortium name="Lawrence Berkeley National Laboratory"/>
            <person name="Haridas S."/>
            <person name="Hensen N."/>
            <person name="Bonometti L."/>
            <person name="Westerberg I."/>
            <person name="Brannstrom I.O."/>
            <person name="Guillou S."/>
            <person name="Cros-Aarteil S."/>
            <person name="Calhoun S."/>
            <person name="Kuo A."/>
            <person name="Mondo S."/>
            <person name="Pangilinan J."/>
            <person name="Riley R."/>
            <person name="Labutti K."/>
            <person name="Andreopoulos B."/>
            <person name="Lipzen A."/>
            <person name="Chen C."/>
            <person name="Yanf M."/>
            <person name="Daum C."/>
            <person name="Ng V."/>
            <person name="Clum A."/>
            <person name="Steindorff A."/>
            <person name="Ohm R."/>
            <person name="Martin F."/>
            <person name="Silar P."/>
            <person name="Natvig D."/>
            <person name="Lalanne C."/>
            <person name="Gautier V."/>
            <person name="Ament-Velasquez S.L."/>
            <person name="Kruys A."/>
            <person name="Hutchinson M.I."/>
            <person name="Powell A.J."/>
            <person name="Barry K."/>
            <person name="Miller A.N."/>
            <person name="Grigoriev I.V."/>
            <person name="Debuchy R."/>
            <person name="Gladieux P."/>
            <person name="Thoren M.H."/>
            <person name="Johannesson H."/>
        </authorList>
    </citation>
    <scope>NUCLEOTIDE SEQUENCE</scope>
    <source>
        <strain evidence="2">CBS 118394</strain>
    </source>
</reference>
<feature type="compositionally biased region" description="Low complexity" evidence="1">
    <location>
        <begin position="64"/>
        <end position="77"/>
    </location>
</feature>
<dbReference type="AlphaFoldDB" id="A0AAE0IPU1"/>
<dbReference type="EMBL" id="JAUEDM010000001">
    <property type="protein sequence ID" value="KAK3329143.1"/>
    <property type="molecule type" value="Genomic_DNA"/>
</dbReference>